<evidence type="ECO:0000313" key="2">
    <source>
        <dbReference type="Proteomes" id="UP000836387"/>
    </source>
</evidence>
<sequence>MTLTFDTEKAKAHIQRFNNKSVIYEPSAKTKARHDRIWNAWEQWATQMGVPVEQTWLDLALQNDGAINHCQAFLASYFEAYTKQIVIHGPGETEIVRRVNSAKTMRDYWLALVRVADLKFMSPKRREFPQQAGFWTLTYDPRREGDGITNRPARQISNLPTLAIELEAKLEQMFMKRAATANDMMLVVTTVWSRSSDIICNPRYQVDFHQAVLLGGIGGWRPEEVLSIPYERVEIGWLRNASDLLRPWPVCNITIKHVEKGKSKDRIQTDQLKYVTFWLTVVPNCLICPLRLLILQALADQAFEEGYTSLDQILQKTWDSDPGVAFVPLAWKKSVIGQGIFKLVYSKYWEIWRRTCLVAGLSDQDEIRPYSLRVGAGDRLSGCLVAPLRNFILGHTDKVFERSYLPRDINTNLLYITFQGLASSTQAILEATRTAFLRRDKKAPVYITREE</sequence>
<dbReference type="EMBL" id="CADEHS020000010">
    <property type="protein sequence ID" value="CAG9946057.1"/>
    <property type="molecule type" value="Genomic_DNA"/>
</dbReference>
<reference evidence="1" key="1">
    <citation type="submission" date="2020-04" db="EMBL/GenBank/DDBJ databases">
        <authorList>
            <person name="Broberg M."/>
        </authorList>
    </citation>
    <scope>NUCLEOTIDE SEQUENCE</scope>
</reference>
<proteinExistence type="predicted"/>
<name>A0ACA9U003_BIOOC</name>
<evidence type="ECO:0000313" key="1">
    <source>
        <dbReference type="EMBL" id="CAG9946057.1"/>
    </source>
</evidence>
<accession>A0ACA9U003</accession>
<dbReference type="Proteomes" id="UP000836387">
    <property type="component" value="Unassembled WGS sequence"/>
</dbReference>
<comment type="caution">
    <text evidence="1">The sequence shown here is derived from an EMBL/GenBank/DDBJ whole genome shotgun (WGS) entry which is preliminary data.</text>
</comment>
<reference evidence="1" key="2">
    <citation type="submission" date="2021-10" db="EMBL/GenBank/DDBJ databases">
        <authorList>
            <person name="Piombo E."/>
        </authorList>
    </citation>
    <scope>NUCLEOTIDE SEQUENCE</scope>
</reference>
<gene>
    <name evidence="1" type="ORF">CRV2_00004936</name>
</gene>
<organism evidence="1 2">
    <name type="scientific">Clonostachys rosea f. rosea IK726</name>
    <dbReference type="NCBI Taxonomy" id="1349383"/>
    <lineage>
        <taxon>Eukaryota</taxon>
        <taxon>Fungi</taxon>
        <taxon>Dikarya</taxon>
        <taxon>Ascomycota</taxon>
        <taxon>Pezizomycotina</taxon>
        <taxon>Sordariomycetes</taxon>
        <taxon>Hypocreomycetidae</taxon>
        <taxon>Hypocreales</taxon>
        <taxon>Bionectriaceae</taxon>
        <taxon>Clonostachys</taxon>
    </lineage>
</organism>
<protein>
    <submittedName>
        <fullName evidence="1">Uncharacterized protein</fullName>
    </submittedName>
</protein>
<keyword evidence="2" id="KW-1185">Reference proteome</keyword>